<organism evidence="1 2">
    <name type="scientific">Trichocoleus desertorum GB2-A4</name>
    <dbReference type="NCBI Taxonomy" id="2933944"/>
    <lineage>
        <taxon>Bacteria</taxon>
        <taxon>Bacillati</taxon>
        <taxon>Cyanobacteriota</taxon>
        <taxon>Cyanophyceae</taxon>
        <taxon>Leptolyngbyales</taxon>
        <taxon>Trichocoleusaceae</taxon>
        <taxon>Trichocoleus</taxon>
    </lineage>
</organism>
<evidence type="ECO:0000313" key="2">
    <source>
        <dbReference type="Proteomes" id="UP001464891"/>
    </source>
</evidence>
<reference evidence="1 2" key="1">
    <citation type="submission" date="2022-04" db="EMBL/GenBank/DDBJ databases">
        <title>Positive selection, recombination, and allopatry shape intraspecific diversity of widespread and dominant cyanobacteria.</title>
        <authorList>
            <person name="Wei J."/>
            <person name="Shu W."/>
            <person name="Hu C."/>
        </authorList>
    </citation>
    <scope>NUCLEOTIDE SEQUENCE [LARGE SCALE GENOMIC DNA]</scope>
    <source>
        <strain evidence="1 2">GB2-A4</strain>
    </source>
</reference>
<protein>
    <submittedName>
        <fullName evidence="1">SDR family oxidoreductase</fullName>
    </submittedName>
</protein>
<dbReference type="EMBL" id="JAMPKM010000013">
    <property type="protein sequence ID" value="MEP0819319.1"/>
    <property type="molecule type" value="Genomic_DNA"/>
</dbReference>
<dbReference type="InterPro" id="IPR036291">
    <property type="entry name" value="NAD(P)-bd_dom_sf"/>
</dbReference>
<dbReference type="Gene3D" id="3.40.50.720">
    <property type="entry name" value="NAD(P)-binding Rossmann-like Domain"/>
    <property type="match status" value="1"/>
</dbReference>
<dbReference type="Pfam" id="PF13561">
    <property type="entry name" value="adh_short_C2"/>
    <property type="match status" value="1"/>
</dbReference>
<sequence length="59" mass="6237">MEGIQAAGMIGSDYQKQVEALTPLGRMGQPQDIASAAVFFVSSDLAWITRETLHIAGGT</sequence>
<name>A0ABV0JCF2_9CYAN</name>
<accession>A0ABV0JCF2</accession>
<evidence type="ECO:0000313" key="1">
    <source>
        <dbReference type="EMBL" id="MEP0819319.1"/>
    </source>
</evidence>
<comment type="caution">
    <text evidence="1">The sequence shown here is derived from an EMBL/GenBank/DDBJ whole genome shotgun (WGS) entry which is preliminary data.</text>
</comment>
<dbReference type="SUPFAM" id="SSF51735">
    <property type="entry name" value="NAD(P)-binding Rossmann-fold domains"/>
    <property type="match status" value="1"/>
</dbReference>
<gene>
    <name evidence="1" type="ORF">NC998_19640</name>
</gene>
<dbReference type="InterPro" id="IPR002347">
    <property type="entry name" value="SDR_fam"/>
</dbReference>
<dbReference type="Proteomes" id="UP001464891">
    <property type="component" value="Unassembled WGS sequence"/>
</dbReference>
<proteinExistence type="predicted"/>
<keyword evidence="2" id="KW-1185">Reference proteome</keyword>